<sequence>MSPSTSVFSRCRFFAGRHRRRTLGSLAGSAHSLPNPEAIECRSCACTSSKQMGEKRDEEIRCACLQSTDMIPGTHDPSASKTLQLTCRFRRGWPISISDVT</sequence>
<dbReference type="AlphaFoldDB" id="A0A1C7LSU1"/>
<gene>
    <name evidence="1" type="ORF">A0H81_12157</name>
</gene>
<dbReference type="EMBL" id="LUGG01000023">
    <property type="protein sequence ID" value="OBZ67598.1"/>
    <property type="molecule type" value="Genomic_DNA"/>
</dbReference>
<organism evidence="1 2">
    <name type="scientific">Grifola frondosa</name>
    <name type="common">Maitake</name>
    <name type="synonym">Polyporus frondosus</name>
    <dbReference type="NCBI Taxonomy" id="5627"/>
    <lineage>
        <taxon>Eukaryota</taxon>
        <taxon>Fungi</taxon>
        <taxon>Dikarya</taxon>
        <taxon>Basidiomycota</taxon>
        <taxon>Agaricomycotina</taxon>
        <taxon>Agaricomycetes</taxon>
        <taxon>Polyporales</taxon>
        <taxon>Grifolaceae</taxon>
        <taxon>Grifola</taxon>
    </lineage>
</organism>
<accession>A0A1C7LSU1</accession>
<proteinExistence type="predicted"/>
<protein>
    <submittedName>
        <fullName evidence="1">Uncharacterized protein</fullName>
    </submittedName>
</protein>
<comment type="caution">
    <text evidence="1">The sequence shown here is derived from an EMBL/GenBank/DDBJ whole genome shotgun (WGS) entry which is preliminary data.</text>
</comment>
<keyword evidence="2" id="KW-1185">Reference proteome</keyword>
<evidence type="ECO:0000313" key="1">
    <source>
        <dbReference type="EMBL" id="OBZ67598.1"/>
    </source>
</evidence>
<evidence type="ECO:0000313" key="2">
    <source>
        <dbReference type="Proteomes" id="UP000092993"/>
    </source>
</evidence>
<name>A0A1C7LSU1_GRIFR</name>
<dbReference type="Proteomes" id="UP000092993">
    <property type="component" value="Unassembled WGS sequence"/>
</dbReference>
<reference evidence="1 2" key="1">
    <citation type="submission" date="2016-03" db="EMBL/GenBank/DDBJ databases">
        <title>Whole genome sequencing of Grifola frondosa 9006-11.</title>
        <authorList>
            <person name="Min B."/>
            <person name="Park H."/>
            <person name="Kim J.-G."/>
            <person name="Cho H."/>
            <person name="Oh Y.-L."/>
            <person name="Kong W.-S."/>
            <person name="Choi I.-G."/>
        </authorList>
    </citation>
    <scope>NUCLEOTIDE SEQUENCE [LARGE SCALE GENOMIC DNA]</scope>
    <source>
        <strain evidence="1 2">9006-11</strain>
    </source>
</reference>